<protein>
    <recommendedName>
        <fullName evidence="4">OpgC protein</fullName>
    </recommendedName>
</protein>
<feature type="transmembrane region" description="Helical" evidence="1">
    <location>
        <begin position="316"/>
        <end position="337"/>
    </location>
</feature>
<feature type="transmembrane region" description="Helical" evidence="1">
    <location>
        <begin position="68"/>
        <end position="88"/>
    </location>
</feature>
<feature type="transmembrane region" description="Helical" evidence="1">
    <location>
        <begin position="181"/>
        <end position="198"/>
    </location>
</feature>
<gene>
    <name evidence="2" type="ORF">ADU59_24430</name>
</gene>
<feature type="transmembrane region" description="Helical" evidence="1">
    <location>
        <begin position="123"/>
        <end position="140"/>
    </location>
</feature>
<dbReference type="PIRSF" id="PIRSF028704">
    <property type="entry name" value="UPC028704"/>
    <property type="match status" value="1"/>
</dbReference>
<feature type="transmembrane region" description="Helical" evidence="1">
    <location>
        <begin position="291"/>
        <end position="310"/>
    </location>
</feature>
<keyword evidence="1" id="KW-0812">Transmembrane</keyword>
<accession>A0A1C7NZF5</accession>
<dbReference type="PATRIC" id="fig|1612624.7.peg.2588"/>
<dbReference type="Pfam" id="PF10129">
    <property type="entry name" value="OpgC_C"/>
    <property type="match status" value="1"/>
</dbReference>
<comment type="caution">
    <text evidence="2">The sequence shown here is derived from an EMBL/GenBank/DDBJ whole genome shotgun (WGS) entry which is preliminary data.</text>
</comment>
<feature type="transmembrane region" description="Helical" evidence="1">
    <location>
        <begin position="147"/>
        <end position="166"/>
    </location>
</feature>
<dbReference type="InterPro" id="IPR014550">
    <property type="entry name" value="UCP028704_OpgC"/>
</dbReference>
<keyword evidence="1" id="KW-0472">Membrane</keyword>
<name>A0A1C7NZF5_9HYPH</name>
<reference evidence="2 3" key="1">
    <citation type="journal article" date="2016" name="Syst. Appl. Microbiol.">
        <title>Pararhizobium polonicum sp. nov. isolated from tumors on stone fruit rootstocks.</title>
        <authorList>
            <person name="Pulawska J."/>
            <person name="Kuzmanovic N."/>
            <person name="Willems A."/>
            <person name="Pothier J.F."/>
        </authorList>
    </citation>
    <scope>NUCLEOTIDE SEQUENCE [LARGE SCALE GENOMIC DNA]</scope>
    <source>
        <strain evidence="2 3">F5.1</strain>
    </source>
</reference>
<dbReference type="EMBL" id="LGLV01000017">
    <property type="protein sequence ID" value="OBZ92874.1"/>
    <property type="molecule type" value="Genomic_DNA"/>
</dbReference>
<organism evidence="2 3">
    <name type="scientific">Pararhizobium polonicum</name>
    <dbReference type="NCBI Taxonomy" id="1612624"/>
    <lineage>
        <taxon>Bacteria</taxon>
        <taxon>Pseudomonadati</taxon>
        <taxon>Pseudomonadota</taxon>
        <taxon>Alphaproteobacteria</taxon>
        <taxon>Hyphomicrobiales</taxon>
        <taxon>Rhizobiaceae</taxon>
        <taxon>Rhizobium/Agrobacterium group</taxon>
        <taxon>Pararhizobium</taxon>
    </lineage>
</organism>
<keyword evidence="1" id="KW-1133">Transmembrane helix</keyword>
<evidence type="ECO:0000313" key="3">
    <source>
        <dbReference type="Proteomes" id="UP000093111"/>
    </source>
</evidence>
<dbReference type="PANTHER" id="PTHR38592:SF3">
    <property type="entry name" value="BLL4819 PROTEIN"/>
    <property type="match status" value="1"/>
</dbReference>
<dbReference type="Proteomes" id="UP000093111">
    <property type="component" value="Unassembled WGS sequence"/>
</dbReference>
<keyword evidence="3" id="KW-1185">Reference proteome</keyword>
<feature type="transmembrane region" description="Helical" evidence="1">
    <location>
        <begin position="252"/>
        <end position="270"/>
    </location>
</feature>
<evidence type="ECO:0008006" key="4">
    <source>
        <dbReference type="Google" id="ProtNLM"/>
    </source>
</evidence>
<proteinExistence type="predicted"/>
<dbReference type="PANTHER" id="PTHR38592">
    <property type="entry name" value="BLL4819 PROTEIN"/>
    <property type="match status" value="1"/>
</dbReference>
<evidence type="ECO:0000256" key="1">
    <source>
        <dbReference type="SAM" id="Phobius"/>
    </source>
</evidence>
<evidence type="ECO:0000313" key="2">
    <source>
        <dbReference type="EMBL" id="OBZ92874.1"/>
    </source>
</evidence>
<dbReference type="AlphaFoldDB" id="A0A1C7NZF5"/>
<feature type="transmembrane region" description="Helical" evidence="1">
    <location>
        <begin position="210"/>
        <end position="232"/>
    </location>
</feature>
<sequence>MRGLSLLLIFIGHAEFTFSATFQHARGFSDASEIFVLLAGMSSALAYYRPDAGLQLQRPWKRAFRLYLVHLTLFAIMAAVSAAVLGILSQPASAVDMADFWRTPFRHGLQALSLGYMPGNLDILPMYVVLLLLVPFALVLHDRSKGVLLGLSCLVWFVAGLGHINLPNAALEGHVWYFDPLSWQFIFVIGLCLGVRIRQDRIVLPYKRPVFVAAALFAAIAIPVNLAIYLGFMHSPFGDLHHQLASKTNGGPLRIINVLAILYLAWNIPAVKTAADHPGLRLLCIAGRHSLPVFSAGILLSFGTMVLMKLSPGTPLWRQLLLLAGGCALQLAVGWVLESRKSSKVLTRPSATTPAAAMSAP</sequence>